<feature type="region of interest" description="Disordered" evidence="1">
    <location>
        <begin position="236"/>
        <end position="314"/>
    </location>
</feature>
<dbReference type="InterPro" id="IPR039231">
    <property type="entry name" value="TPGS2"/>
</dbReference>
<feature type="compositionally biased region" description="Basic and acidic residues" evidence="1">
    <location>
        <begin position="238"/>
        <end position="252"/>
    </location>
</feature>
<feature type="region of interest" description="Disordered" evidence="1">
    <location>
        <begin position="104"/>
        <end position="139"/>
    </location>
</feature>
<dbReference type="OrthoDB" id="10249691at2759"/>
<dbReference type="PANTHER" id="PTHR31854:SF2">
    <property type="entry name" value="TUBULIN POLYGLUTAMYLASE COMPLEX SUBUNIT 2"/>
    <property type="match status" value="1"/>
</dbReference>
<evidence type="ECO:0000259" key="2">
    <source>
        <dbReference type="SMART" id="SM00860"/>
    </source>
</evidence>
<evidence type="ECO:0000313" key="3">
    <source>
        <dbReference type="EMBL" id="CAH1253345.1"/>
    </source>
</evidence>
<reference evidence="3" key="1">
    <citation type="submission" date="2022-01" db="EMBL/GenBank/DDBJ databases">
        <authorList>
            <person name="Braso-Vives M."/>
        </authorList>
    </citation>
    <scope>NUCLEOTIDE SEQUENCE</scope>
</reference>
<dbReference type="SMART" id="SM00860">
    <property type="entry name" value="SMI1_KNR4"/>
    <property type="match status" value="1"/>
</dbReference>
<feature type="compositionally biased region" description="Basic and acidic residues" evidence="1">
    <location>
        <begin position="266"/>
        <end position="279"/>
    </location>
</feature>
<dbReference type="InterPro" id="IPR018958">
    <property type="entry name" value="Knr4/Smi1-like_dom"/>
</dbReference>
<organism evidence="3 4">
    <name type="scientific">Branchiostoma lanceolatum</name>
    <name type="common">Common lancelet</name>
    <name type="synonym">Amphioxus lanceolatum</name>
    <dbReference type="NCBI Taxonomy" id="7740"/>
    <lineage>
        <taxon>Eukaryota</taxon>
        <taxon>Metazoa</taxon>
        <taxon>Chordata</taxon>
        <taxon>Cephalochordata</taxon>
        <taxon>Leptocardii</taxon>
        <taxon>Amphioxiformes</taxon>
        <taxon>Branchiostomatidae</taxon>
        <taxon>Branchiostoma</taxon>
    </lineage>
</organism>
<dbReference type="AlphaFoldDB" id="A0A8J9ZHF9"/>
<sequence>MSEKEELPKVTPKEVFDRLTFGVVKSLEKKKGVLDIHVEERKPAERHLVVSWEQKHSCILPEDVKNFYLTMNGLLMTWKIKADEILMRLGRMEINSISELKKLNSTSPTAGTSNNPSLADIDSDSETEEEEDDTVPVKPHFDSRSRIYELDPCEGTGKVCLVFKNTKPGVPAQGMEIWFLDRALRWNFLTDSFTHYFRMMIMHLGLPQWQYAFTDIGLSQQAKQWFNMYAPGRLAMDMQDRGPEGQDQREADPCSPDPSIPTNKLDPTRVFKGKKDQKSKSQPKKKPAGQSTTRSQVPGGTRPPAQTTARTTKT</sequence>
<gene>
    <name evidence="3" type="primary">TPGS2</name>
    <name evidence="3" type="ORF">BLAG_LOCUS13154</name>
</gene>
<keyword evidence="4" id="KW-1185">Reference proteome</keyword>
<feature type="compositionally biased region" description="Acidic residues" evidence="1">
    <location>
        <begin position="121"/>
        <end position="134"/>
    </location>
</feature>
<protein>
    <submittedName>
        <fullName evidence="3">TPGS2 protein</fullName>
    </submittedName>
</protein>
<feature type="compositionally biased region" description="Low complexity" evidence="1">
    <location>
        <begin position="302"/>
        <end position="314"/>
    </location>
</feature>
<dbReference type="SUPFAM" id="SSF160631">
    <property type="entry name" value="SMI1/KNR4-like"/>
    <property type="match status" value="1"/>
</dbReference>
<dbReference type="PANTHER" id="PTHR31854">
    <property type="entry name" value="TUBULIN POLYGLUTAMYLASE COMPLEX SUBUNIT 2"/>
    <property type="match status" value="1"/>
</dbReference>
<feature type="compositionally biased region" description="Polar residues" evidence="1">
    <location>
        <begin position="104"/>
        <end position="117"/>
    </location>
</feature>
<dbReference type="InterPro" id="IPR037883">
    <property type="entry name" value="Knr4/Smi1-like_sf"/>
</dbReference>
<name>A0A8J9ZHF9_BRALA</name>
<dbReference type="Proteomes" id="UP000838412">
    <property type="component" value="Chromosome 2"/>
</dbReference>
<proteinExistence type="predicted"/>
<evidence type="ECO:0000313" key="4">
    <source>
        <dbReference type="Proteomes" id="UP000838412"/>
    </source>
</evidence>
<feature type="domain" description="Knr4/Smi1-like" evidence="2">
    <location>
        <begin position="43"/>
        <end position="199"/>
    </location>
</feature>
<dbReference type="EMBL" id="OV696687">
    <property type="protein sequence ID" value="CAH1253345.1"/>
    <property type="molecule type" value="Genomic_DNA"/>
</dbReference>
<evidence type="ECO:0000256" key="1">
    <source>
        <dbReference type="SAM" id="MobiDB-lite"/>
    </source>
</evidence>
<accession>A0A8J9ZHF9</accession>